<dbReference type="GO" id="GO:0030490">
    <property type="term" value="P:maturation of SSU-rRNA"/>
    <property type="evidence" value="ECO:0007669"/>
    <property type="project" value="TreeGrafter"/>
</dbReference>
<protein>
    <recommendedName>
        <fullName evidence="2">Programmed cell death protein 2 C-terminal domain-containing protein</fullName>
    </recommendedName>
</protein>
<accession>A0A8E2E4W3</accession>
<dbReference type="PANTHER" id="PTHR47524">
    <property type="entry name" value="20S RRNA ACCUMULATION PROTEIN 4"/>
    <property type="match status" value="1"/>
</dbReference>
<dbReference type="Pfam" id="PF04194">
    <property type="entry name" value="PDCD2_C"/>
    <property type="match status" value="1"/>
</dbReference>
<reference evidence="3 4" key="1">
    <citation type="journal article" date="2016" name="Nat. Commun.">
        <title>Ectomycorrhizal ecology is imprinted in the genome of the dominant symbiotic fungus Cenococcum geophilum.</title>
        <authorList>
            <consortium name="DOE Joint Genome Institute"/>
            <person name="Peter M."/>
            <person name="Kohler A."/>
            <person name="Ohm R.A."/>
            <person name="Kuo A."/>
            <person name="Krutzmann J."/>
            <person name="Morin E."/>
            <person name="Arend M."/>
            <person name="Barry K.W."/>
            <person name="Binder M."/>
            <person name="Choi C."/>
            <person name="Clum A."/>
            <person name="Copeland A."/>
            <person name="Grisel N."/>
            <person name="Haridas S."/>
            <person name="Kipfer T."/>
            <person name="LaButti K."/>
            <person name="Lindquist E."/>
            <person name="Lipzen A."/>
            <person name="Maire R."/>
            <person name="Meier B."/>
            <person name="Mihaltcheva S."/>
            <person name="Molinier V."/>
            <person name="Murat C."/>
            <person name="Poggeler S."/>
            <person name="Quandt C.A."/>
            <person name="Sperisen C."/>
            <person name="Tritt A."/>
            <person name="Tisserant E."/>
            <person name="Crous P.W."/>
            <person name="Henrissat B."/>
            <person name="Nehls U."/>
            <person name="Egli S."/>
            <person name="Spatafora J.W."/>
            <person name="Grigoriev I.V."/>
            <person name="Martin F.M."/>
        </authorList>
    </citation>
    <scope>NUCLEOTIDE SEQUENCE [LARGE SCALE GENOMIC DNA]</scope>
    <source>
        <strain evidence="3 4">CBS 459.81</strain>
    </source>
</reference>
<dbReference type="AlphaFoldDB" id="A0A8E2E4W3"/>
<dbReference type="Proteomes" id="UP000250266">
    <property type="component" value="Unassembled WGS sequence"/>
</dbReference>
<dbReference type="EMBL" id="KV745142">
    <property type="protein sequence ID" value="OCK77248.1"/>
    <property type="molecule type" value="Genomic_DNA"/>
</dbReference>
<feature type="region of interest" description="Disordered" evidence="1">
    <location>
        <begin position="111"/>
        <end position="172"/>
    </location>
</feature>
<feature type="compositionally biased region" description="Low complexity" evidence="1">
    <location>
        <begin position="152"/>
        <end position="168"/>
    </location>
</feature>
<sequence>MTSYDSDSSGNEDDYTETNVLLGYASKEPTDDTISHLGGYPTWLDGNTAPSGALARCKNCNDLLSLLLELNGDLPEHFPGHERRLYIFSCRRKTCARKEGSVRGVRGVRVAKGGQDAKKGKATEKTVSTPSASKESPKPAQNIGASLFGVQSTATSSTPASPFANPFSTASGGNIQPNPFSTYSAAVPGNPFSPPAPTASIATATAIPPQPLTSTQTNLSTLPEIFASKASIFTPSISPSSPTAPPPPYEPWPSNSLFPPPYPSYYLDADYETLSALPTPSIPSTTRMEIDEPDNNGGDGKGGNGKEDKDAFESSIDATFQRFADRLSHNPEQVLRYEFQGVPLLYSKTDGVAKLLLPQSEKEGINTKVLASGSGSGLGIPRCSNCGTERVFEVQLTPHAIVELEAEETGIEGMEWGTIVLGVCGRDCEGRGCREGEVGYLEEWVGVQWEEVAKR</sequence>
<dbReference type="GO" id="GO:0005737">
    <property type="term" value="C:cytoplasm"/>
    <property type="evidence" value="ECO:0007669"/>
    <property type="project" value="InterPro"/>
</dbReference>
<keyword evidence="4" id="KW-1185">Reference proteome</keyword>
<feature type="region of interest" description="Disordered" evidence="1">
    <location>
        <begin position="280"/>
        <end position="310"/>
    </location>
</feature>
<dbReference type="OrthoDB" id="443682at2759"/>
<feature type="domain" description="Programmed cell death protein 2 C-terminal" evidence="2">
    <location>
        <begin position="317"/>
        <end position="449"/>
    </location>
</feature>
<gene>
    <name evidence="3" type="ORF">K432DRAFT_358940</name>
</gene>
<evidence type="ECO:0000313" key="3">
    <source>
        <dbReference type="EMBL" id="OCK77248.1"/>
    </source>
</evidence>
<name>A0A8E2E4W3_9PEZI</name>
<evidence type="ECO:0000259" key="2">
    <source>
        <dbReference type="Pfam" id="PF04194"/>
    </source>
</evidence>
<organism evidence="3 4">
    <name type="scientific">Lepidopterella palustris CBS 459.81</name>
    <dbReference type="NCBI Taxonomy" id="1314670"/>
    <lineage>
        <taxon>Eukaryota</taxon>
        <taxon>Fungi</taxon>
        <taxon>Dikarya</taxon>
        <taxon>Ascomycota</taxon>
        <taxon>Pezizomycotina</taxon>
        <taxon>Dothideomycetes</taxon>
        <taxon>Pleosporomycetidae</taxon>
        <taxon>Mytilinidiales</taxon>
        <taxon>Argynnaceae</taxon>
        <taxon>Lepidopterella</taxon>
    </lineage>
</organism>
<feature type="compositionally biased region" description="Basic and acidic residues" evidence="1">
    <location>
        <begin position="115"/>
        <end position="124"/>
    </location>
</feature>
<evidence type="ECO:0000256" key="1">
    <source>
        <dbReference type="SAM" id="MobiDB-lite"/>
    </source>
</evidence>
<dbReference type="PANTHER" id="PTHR47524:SF1">
    <property type="entry name" value="20S RRNA ACCUMULATION PROTEIN 4"/>
    <property type="match status" value="1"/>
</dbReference>
<feature type="compositionally biased region" description="Polar residues" evidence="1">
    <location>
        <begin position="125"/>
        <end position="134"/>
    </location>
</feature>
<dbReference type="InterPro" id="IPR007320">
    <property type="entry name" value="PDCD2_C"/>
</dbReference>
<proteinExistence type="predicted"/>
<evidence type="ECO:0000313" key="4">
    <source>
        <dbReference type="Proteomes" id="UP000250266"/>
    </source>
</evidence>